<evidence type="ECO:0000313" key="2">
    <source>
        <dbReference type="EMBL" id="CAG9977977.1"/>
    </source>
</evidence>
<name>A0A9N9U5G7_9HYPO</name>
<dbReference type="Proteomes" id="UP000754883">
    <property type="component" value="Unassembled WGS sequence"/>
</dbReference>
<dbReference type="OrthoDB" id="4743586at2759"/>
<evidence type="ECO:0000313" key="3">
    <source>
        <dbReference type="Proteomes" id="UP000754883"/>
    </source>
</evidence>
<evidence type="ECO:0000256" key="1">
    <source>
        <dbReference type="SAM" id="MobiDB-lite"/>
    </source>
</evidence>
<reference evidence="2 3" key="2">
    <citation type="submission" date="2021-10" db="EMBL/GenBank/DDBJ databases">
        <authorList>
            <person name="Piombo E."/>
        </authorList>
    </citation>
    <scope>NUCLEOTIDE SEQUENCE [LARGE SCALE GENOMIC DNA]</scope>
</reference>
<protein>
    <submittedName>
        <fullName evidence="2">Uncharacterized protein</fullName>
    </submittedName>
</protein>
<keyword evidence="3" id="KW-1185">Reference proteome</keyword>
<dbReference type="EMBL" id="CABFNO020001298">
    <property type="protein sequence ID" value="CAG9977977.1"/>
    <property type="molecule type" value="Genomic_DNA"/>
</dbReference>
<comment type="caution">
    <text evidence="2">The sequence shown here is derived from an EMBL/GenBank/DDBJ whole genome shotgun (WGS) entry which is preliminary data.</text>
</comment>
<feature type="region of interest" description="Disordered" evidence="1">
    <location>
        <begin position="193"/>
        <end position="214"/>
    </location>
</feature>
<proteinExistence type="predicted"/>
<accession>A0A9N9U5G7</accession>
<dbReference type="AlphaFoldDB" id="A0A9N9U5G7"/>
<organism evidence="2 3">
    <name type="scientific">Clonostachys byssicola</name>
    <dbReference type="NCBI Taxonomy" id="160290"/>
    <lineage>
        <taxon>Eukaryota</taxon>
        <taxon>Fungi</taxon>
        <taxon>Dikarya</taxon>
        <taxon>Ascomycota</taxon>
        <taxon>Pezizomycotina</taxon>
        <taxon>Sordariomycetes</taxon>
        <taxon>Hypocreomycetidae</taxon>
        <taxon>Hypocreales</taxon>
        <taxon>Bionectriaceae</taxon>
        <taxon>Clonostachys</taxon>
    </lineage>
</organism>
<feature type="compositionally biased region" description="Polar residues" evidence="1">
    <location>
        <begin position="197"/>
        <end position="207"/>
    </location>
</feature>
<gene>
    <name evidence="2" type="ORF">CBYS24578_00009013</name>
</gene>
<sequence length="310" mass="35122">MIIISATGEQLYPVNPGKYPESWKPKDKKDKAWKQTYFDHMDRIKQDYKEKGVLQAPLIQDLHGLLPVQEPSPSSKDIDDKKKVIYVKKNEKDNTVSFSRIDLTSLNTYKAAGWELWQPTPRPAENFTDKETRLIPGLKESHPVSESLKETAVLFSKGIQISAVCDGLDWHPGQLLGPDSSAEAPISKTPTFMLPSESGNNLASATSRGHIHTHDRPKLVGAGWGDYDLFFEWQLHGRVLDVNDLEEKTWNYRDEVSINFVPASVLEDGEEKSMSSYDPGYPFKTPPPLYMKATGREREWKDPGRYTGGW</sequence>
<reference evidence="3" key="1">
    <citation type="submission" date="2019-06" db="EMBL/GenBank/DDBJ databases">
        <authorList>
            <person name="Broberg M."/>
        </authorList>
    </citation>
    <scope>NUCLEOTIDE SEQUENCE [LARGE SCALE GENOMIC DNA]</scope>
</reference>